<name>A0AA38RFC8_9PEZI</name>
<dbReference type="SUPFAM" id="SSF51735">
    <property type="entry name" value="NAD(P)-binding Rossmann-fold domains"/>
    <property type="match status" value="1"/>
</dbReference>
<dbReference type="PANTHER" id="PTHR43439">
    <property type="entry name" value="PHENYLACETATE-COENZYME A LIGASE"/>
    <property type="match status" value="1"/>
</dbReference>
<dbReference type="GO" id="GO:0031177">
    <property type="term" value="F:phosphopantetheine binding"/>
    <property type="evidence" value="ECO:0007669"/>
    <property type="project" value="InterPro"/>
</dbReference>
<dbReference type="Pfam" id="PF07993">
    <property type="entry name" value="NAD_binding_4"/>
    <property type="match status" value="1"/>
</dbReference>
<protein>
    <submittedName>
        <fullName evidence="4">Acetyl-CoA synthetase-like protein</fullName>
    </submittedName>
</protein>
<evidence type="ECO:0000256" key="2">
    <source>
        <dbReference type="ARBA" id="ARBA00022553"/>
    </source>
</evidence>
<dbReference type="InterPro" id="IPR042099">
    <property type="entry name" value="ANL_N_sf"/>
</dbReference>
<keyword evidence="1" id="KW-0596">Phosphopantetheine</keyword>
<dbReference type="EMBL" id="JANBVO010000015">
    <property type="protein sequence ID" value="KAJ9145043.1"/>
    <property type="molecule type" value="Genomic_DNA"/>
</dbReference>
<dbReference type="Pfam" id="PF23562">
    <property type="entry name" value="AMP-binding_C_3"/>
    <property type="match status" value="1"/>
</dbReference>
<dbReference type="SUPFAM" id="SSF56801">
    <property type="entry name" value="Acetyl-CoA synthetase-like"/>
    <property type="match status" value="1"/>
</dbReference>
<dbReference type="PROSITE" id="PS00455">
    <property type="entry name" value="AMP_BINDING"/>
    <property type="match status" value="1"/>
</dbReference>
<dbReference type="SMART" id="SM00823">
    <property type="entry name" value="PKS_PP"/>
    <property type="match status" value="1"/>
</dbReference>
<accession>A0AA38RFC8</accession>
<dbReference type="InterPro" id="IPR051414">
    <property type="entry name" value="Adenylate-forming_Reductase"/>
</dbReference>
<dbReference type="InterPro" id="IPR020806">
    <property type="entry name" value="PKS_PP-bd"/>
</dbReference>
<proteinExistence type="predicted"/>
<keyword evidence="2" id="KW-0597">Phosphoprotein</keyword>
<dbReference type="InterPro" id="IPR013120">
    <property type="entry name" value="FAR_NAD-bd"/>
</dbReference>
<dbReference type="Pfam" id="PF00501">
    <property type="entry name" value="AMP-binding"/>
    <property type="match status" value="1"/>
</dbReference>
<dbReference type="PROSITE" id="PS50075">
    <property type="entry name" value="CARRIER"/>
    <property type="match status" value="1"/>
</dbReference>
<dbReference type="InterPro" id="IPR000873">
    <property type="entry name" value="AMP-dep_synth/lig_dom"/>
</dbReference>
<dbReference type="AlphaFoldDB" id="A0AA38RFC8"/>
<feature type="domain" description="Carrier" evidence="3">
    <location>
        <begin position="552"/>
        <end position="633"/>
    </location>
</feature>
<evidence type="ECO:0000259" key="3">
    <source>
        <dbReference type="PROSITE" id="PS50075"/>
    </source>
</evidence>
<dbReference type="Gene3D" id="3.40.50.12780">
    <property type="entry name" value="N-terminal domain of ligase-like"/>
    <property type="match status" value="1"/>
</dbReference>
<gene>
    <name evidence="4" type="ORF">NKR23_g5565</name>
</gene>
<reference evidence="4" key="1">
    <citation type="submission" date="2022-07" db="EMBL/GenBank/DDBJ databases">
        <title>Fungi with potential for degradation of polypropylene.</title>
        <authorList>
            <person name="Gostincar C."/>
        </authorList>
    </citation>
    <scope>NUCLEOTIDE SEQUENCE</scope>
    <source>
        <strain evidence="4">EXF-13308</strain>
    </source>
</reference>
<organism evidence="4 5">
    <name type="scientific">Pleurostoma richardsiae</name>
    <dbReference type="NCBI Taxonomy" id="41990"/>
    <lineage>
        <taxon>Eukaryota</taxon>
        <taxon>Fungi</taxon>
        <taxon>Dikarya</taxon>
        <taxon>Ascomycota</taxon>
        <taxon>Pezizomycotina</taxon>
        <taxon>Sordariomycetes</taxon>
        <taxon>Sordariomycetidae</taxon>
        <taxon>Calosphaeriales</taxon>
        <taxon>Pleurostomataceae</taxon>
        <taxon>Pleurostoma</taxon>
    </lineage>
</organism>
<sequence length="1060" mass="117205">MVRHREDAGRRLLPHVIDELAREEPERILYEFPTDNDVTLPYTKVTARQYANAINRAAWALEGALGRGSGFPTVGYTGPQDLRYFIFVIAAVKAGYKMLYTSLRNSVEGDLAVVTAADCKAWLVPYRGSNIQRLLDRGVSLKTVAVPDLKVLLDSKSSPPYKYEKTWESGRRDPVWVLHTSGSTGNPKPVFRFLDSVASIGANTLLPQINGRPLLLHDFFDTRVYLTFPFFHAAGLANGLLWPLFFGTTVIFGPEKPVALDVMRTVITSAKPDAVFTAPSLVEEISNNEDFLDLLDTVNAIAYGGGPVSKEAGSRIWKHTKLRLSIGTTETGWLPCLETDPEDWNYIHLHPNAGFELQPRGIGLYELVAVRRPELRDWQPIFSTFPDLQEYHFKDLFSRHPTKPDLYTYEGRADNVIVLSNGEKVQPHAMELTIGANPLVDAVVVAGQGRFQTAAIVQLADKSQFQGPAVWDKISDHLWASIEDANKSASAHAKLHRDFIVIASPDKPFLKTSKGTVRRGPTIELYQEELDRVYSEADSIVNGTSDHFVDLSSREALKQSLRKILLAAGLESVGDDDDFFAIAGMDSLQVLTLTRLLARNFAGQDGDPEAIKPALIYNNCTLNLLAKALIRLIRQHVTDTEEASAQSTDAARSLFEKYARTLPAPAKVTQPALARHKAQGSVIILTGSTGSLGSYLLKQLLQQLGVRELWCLNRSADAHIRQAQLSLARGQTLDLRSGRVHFRRTDLSQDRLGLDTADYEYLTENVTHIIHTQWQVDFNLSLASFEPHIKGVRNLIGLAVDAANHGKKAKIVFTSSVSVANKVGPDEPQISEAPITNFAVAGSGYGESKLVAENLLLEATARGGVDVVVCRVGQIAGPVREEHRGGLWNRKEWLPSIIDASAYLGLVPRSLGRNEWVDWIPVDQLSSVIVELAGIETIDEEKHSAQIFHCVNPNRVQWQDALLPTVSSRLQQKASGGKPVNTVELEEWIGALMIAAGEASKTDEARISAFKLVSFLSSLVQGYARPEFETIETTKHSTALRELQAVGDEWTNTWLDQWGY</sequence>
<evidence type="ECO:0000256" key="1">
    <source>
        <dbReference type="ARBA" id="ARBA00022450"/>
    </source>
</evidence>
<evidence type="ECO:0000313" key="4">
    <source>
        <dbReference type="EMBL" id="KAJ9145043.1"/>
    </source>
</evidence>
<dbReference type="PANTHER" id="PTHR43439:SF2">
    <property type="entry name" value="ENZYME, PUTATIVE (JCVI)-RELATED"/>
    <property type="match status" value="1"/>
</dbReference>
<dbReference type="Gene3D" id="3.40.50.720">
    <property type="entry name" value="NAD(P)-binding Rossmann-like Domain"/>
    <property type="match status" value="1"/>
</dbReference>
<keyword evidence="5" id="KW-1185">Reference proteome</keyword>
<comment type="caution">
    <text evidence="4">The sequence shown here is derived from an EMBL/GenBank/DDBJ whole genome shotgun (WGS) entry which is preliminary data.</text>
</comment>
<evidence type="ECO:0000313" key="5">
    <source>
        <dbReference type="Proteomes" id="UP001174694"/>
    </source>
</evidence>
<dbReference type="InterPro" id="IPR009081">
    <property type="entry name" value="PP-bd_ACP"/>
</dbReference>
<dbReference type="Pfam" id="PF00550">
    <property type="entry name" value="PP-binding"/>
    <property type="match status" value="1"/>
</dbReference>
<dbReference type="InterPro" id="IPR020845">
    <property type="entry name" value="AMP-binding_CS"/>
</dbReference>
<dbReference type="InterPro" id="IPR036291">
    <property type="entry name" value="NAD(P)-bd_dom_sf"/>
</dbReference>
<dbReference type="Proteomes" id="UP001174694">
    <property type="component" value="Unassembled WGS sequence"/>
</dbReference>